<dbReference type="EMBL" id="MKHE01000025">
    <property type="protein sequence ID" value="OWK02354.1"/>
    <property type="molecule type" value="Genomic_DNA"/>
</dbReference>
<comment type="caution">
    <text evidence="2">The sequence shown here is derived from an EMBL/GenBank/DDBJ whole genome shotgun (WGS) entry which is preliminary data.</text>
</comment>
<evidence type="ECO:0000256" key="1">
    <source>
        <dbReference type="SAM" id="MobiDB-lite"/>
    </source>
</evidence>
<sequence>MSNKGEWKAEVQRKKQLLAQLREDWKMKEEERETKEADMQQKKEPVQDDSDPDCKQRETEALLHSMESVWSPL</sequence>
<proteinExistence type="predicted"/>
<dbReference type="OrthoDB" id="9806818at2759"/>
<feature type="compositionally biased region" description="Basic and acidic residues" evidence="1">
    <location>
        <begin position="23"/>
        <end position="61"/>
    </location>
</feature>
<dbReference type="Proteomes" id="UP000242450">
    <property type="component" value="Chromosome 25"/>
</dbReference>
<dbReference type="AlphaFoldDB" id="A0A212C921"/>
<feature type="region of interest" description="Disordered" evidence="1">
    <location>
        <begin position="23"/>
        <end position="73"/>
    </location>
</feature>
<name>A0A212C921_CEREH</name>
<evidence type="ECO:0000313" key="2">
    <source>
        <dbReference type="EMBL" id="OWK02354.1"/>
    </source>
</evidence>
<accession>A0A212C921</accession>
<keyword evidence="3" id="KW-1185">Reference proteome</keyword>
<protein>
    <submittedName>
        <fullName evidence="2">Uncharacterized protein</fullName>
    </submittedName>
</protein>
<reference evidence="2 3" key="1">
    <citation type="journal article" date="2018" name="Mol. Genet. Genomics">
        <title>The red deer Cervus elaphus genome CerEla1.0: sequencing, annotating, genes, and chromosomes.</title>
        <authorList>
            <person name="Bana N.A."/>
            <person name="Nyiri A."/>
            <person name="Nagy J."/>
            <person name="Frank K."/>
            <person name="Nagy T."/>
            <person name="Steger V."/>
            <person name="Schiller M."/>
            <person name="Lakatos P."/>
            <person name="Sugar L."/>
            <person name="Horn P."/>
            <person name="Barta E."/>
            <person name="Orosz L."/>
        </authorList>
    </citation>
    <scope>NUCLEOTIDE SEQUENCE [LARGE SCALE GENOMIC DNA]</scope>
    <source>
        <strain evidence="2">Hungarian</strain>
    </source>
</reference>
<organism evidence="2 3">
    <name type="scientific">Cervus elaphus hippelaphus</name>
    <name type="common">European red deer</name>
    <dbReference type="NCBI Taxonomy" id="46360"/>
    <lineage>
        <taxon>Eukaryota</taxon>
        <taxon>Metazoa</taxon>
        <taxon>Chordata</taxon>
        <taxon>Craniata</taxon>
        <taxon>Vertebrata</taxon>
        <taxon>Euteleostomi</taxon>
        <taxon>Mammalia</taxon>
        <taxon>Eutheria</taxon>
        <taxon>Laurasiatheria</taxon>
        <taxon>Artiodactyla</taxon>
        <taxon>Ruminantia</taxon>
        <taxon>Pecora</taxon>
        <taxon>Cervidae</taxon>
        <taxon>Cervinae</taxon>
        <taxon>Cervus</taxon>
    </lineage>
</organism>
<gene>
    <name evidence="2" type="ORF">Celaphus_00017957</name>
</gene>
<evidence type="ECO:0000313" key="3">
    <source>
        <dbReference type="Proteomes" id="UP000242450"/>
    </source>
</evidence>